<dbReference type="HOGENOM" id="CLU_2539236_0_0_9"/>
<evidence type="ECO:0000313" key="2">
    <source>
        <dbReference type="EMBL" id="BAC14982.1"/>
    </source>
</evidence>
<accession>Q8EM35</accession>
<keyword evidence="1" id="KW-0472">Membrane</keyword>
<dbReference type="AlphaFoldDB" id="Q8EM35"/>
<reference evidence="2 3" key="2">
    <citation type="journal article" date="2002" name="Nucleic Acids Res.">
        <title>Genome sequence of Oceanobacillus iheyensis isolated from the Iheya Ridge and its unexpected adaptive capabilities to extreme environments.</title>
        <authorList>
            <person name="Takami H."/>
            <person name="Takaki Y."/>
            <person name="Uchiyama I."/>
        </authorList>
    </citation>
    <scope>NUCLEOTIDE SEQUENCE [LARGE SCALE GENOMIC DNA]</scope>
    <source>
        <strain evidence="3">DSM 14371 / CIP 107618 / JCM 11309 / KCTC 3954 / HTE831</strain>
    </source>
</reference>
<keyword evidence="3" id="KW-1185">Reference proteome</keyword>
<protein>
    <submittedName>
        <fullName evidence="2">Uncharacterized protein</fullName>
    </submittedName>
</protein>
<dbReference type="RefSeq" id="WP_011067422.1">
    <property type="nucleotide sequence ID" value="NC_004193.1"/>
</dbReference>
<feature type="transmembrane region" description="Helical" evidence="1">
    <location>
        <begin position="66"/>
        <end position="82"/>
    </location>
</feature>
<dbReference type="eggNOG" id="ENOG5033DFW">
    <property type="taxonomic scope" value="Bacteria"/>
</dbReference>
<dbReference type="Proteomes" id="UP000000822">
    <property type="component" value="Chromosome"/>
</dbReference>
<name>Q8EM35_OCEIH</name>
<proteinExistence type="predicted"/>
<dbReference type="EMBL" id="BA000028">
    <property type="protein sequence ID" value="BAC14982.1"/>
    <property type="molecule type" value="Genomic_DNA"/>
</dbReference>
<evidence type="ECO:0000313" key="3">
    <source>
        <dbReference type="Proteomes" id="UP000000822"/>
    </source>
</evidence>
<feature type="transmembrane region" description="Helical" evidence="1">
    <location>
        <begin position="12"/>
        <end position="28"/>
    </location>
</feature>
<organism evidence="2 3">
    <name type="scientific">Oceanobacillus iheyensis (strain DSM 14371 / CIP 107618 / JCM 11309 / KCTC 3954 / HTE831)</name>
    <dbReference type="NCBI Taxonomy" id="221109"/>
    <lineage>
        <taxon>Bacteria</taxon>
        <taxon>Bacillati</taxon>
        <taxon>Bacillota</taxon>
        <taxon>Bacilli</taxon>
        <taxon>Bacillales</taxon>
        <taxon>Bacillaceae</taxon>
        <taxon>Oceanobacillus</taxon>
    </lineage>
</organism>
<feature type="transmembrane region" description="Helical" evidence="1">
    <location>
        <begin position="34"/>
        <end position="54"/>
    </location>
</feature>
<keyword evidence="1" id="KW-0812">Transmembrane</keyword>
<dbReference type="OrthoDB" id="2973734at2"/>
<gene>
    <name evidence="2" type="ordered locus">OB3026</name>
</gene>
<evidence type="ECO:0000256" key="1">
    <source>
        <dbReference type="SAM" id="Phobius"/>
    </source>
</evidence>
<keyword evidence="1" id="KW-1133">Transmembrane helix</keyword>
<reference evidence="2 3" key="1">
    <citation type="journal article" date="2001" name="FEMS Microbiol. Lett.">
        <title>Oceanobacillus iheyensis gen. nov., sp. nov., a deep-sea extremely halotolerant and alkaliphilic species isolated from a depth of 1050 m on the Iheya Ridge.</title>
        <authorList>
            <person name="Lu J."/>
            <person name="Nogi Y."/>
            <person name="Takami H."/>
        </authorList>
    </citation>
    <scope>NUCLEOTIDE SEQUENCE [LARGE SCALE GENOMIC DNA]</scope>
    <source>
        <strain evidence="3">DSM 14371 / CIP 107618 / JCM 11309 / KCTC 3954 / HTE831</strain>
    </source>
</reference>
<sequence>MRHPYQKFIQMEVIGLVLSFLCGITALITGWIILLFVAVYLLVVSIVCDAIILMQTRRQSEAMKQAIRAFVLFLLITSMFFQL</sequence>
<dbReference type="KEGG" id="oih:OB3026"/>